<dbReference type="Gene3D" id="1.20.1280.50">
    <property type="match status" value="1"/>
</dbReference>
<comment type="caution">
    <text evidence="2">The sequence shown here is derived from an EMBL/GenBank/DDBJ whole genome shotgun (WGS) entry which is preliminary data.</text>
</comment>
<dbReference type="SUPFAM" id="SSF81383">
    <property type="entry name" value="F-box domain"/>
    <property type="match status" value="1"/>
</dbReference>
<evidence type="ECO:0000259" key="1">
    <source>
        <dbReference type="PROSITE" id="PS50181"/>
    </source>
</evidence>
<dbReference type="Gene3D" id="3.80.10.10">
    <property type="entry name" value="Ribonuclease Inhibitor"/>
    <property type="match status" value="1"/>
</dbReference>
<evidence type="ECO:0000313" key="2">
    <source>
        <dbReference type="EMBL" id="KAJ7020839.1"/>
    </source>
</evidence>
<protein>
    <recommendedName>
        <fullName evidence="1">F-box domain-containing protein</fullName>
    </recommendedName>
</protein>
<sequence length="533" mass="58855">MSCLPFSRVNSLASARRAAIDAEIAELSTKATLLKAERNSLAPIAALPNELLVRVFAAFTAGTALSVRSPPALARLMLVCRHWSNIILAFPSLWAEITLWSLRWSRRSLAAQLSRAGVAPVKIYVQPLASYYTPIILANAARVKILDLGGRPRDLVDFIQAMQDVDFPTLCSLAFAAHDGDPTEPTVHFLPDLLGRMPSLCNLSLRGINIDTHWECLPPLRSLRLSAKPACPLNLIPLPTLLKFLQSSPDLRTLKLESMIHRGSVDSSLRVELPHLKLLHLSETLGTCEDLIDHLIFPASARLLLYPEYISTVEDTRHILVPIRNHLRAPTAPIATTLALISRIRNDINYLQTVTYPTTSTSSRTPENDALFAMHAVPSNIMALGEVLDKVLTAIPTHTITHLDATAAVLTANLWKIVFAALPGIQTARIDIAAEGKGFCDSVVVAGVTLRRLDILVLHLSEDEEVVSVEEFLDALMCMLRFWDGIGKRLARLHIDDYFDELKITGAREAKVKNLVDEFSRGEVAVYHNARFL</sequence>
<dbReference type="PROSITE" id="PS50181">
    <property type="entry name" value="FBOX"/>
    <property type="match status" value="1"/>
</dbReference>
<organism evidence="2 3">
    <name type="scientific">Mycena alexandri</name>
    <dbReference type="NCBI Taxonomy" id="1745969"/>
    <lineage>
        <taxon>Eukaryota</taxon>
        <taxon>Fungi</taxon>
        <taxon>Dikarya</taxon>
        <taxon>Basidiomycota</taxon>
        <taxon>Agaricomycotina</taxon>
        <taxon>Agaricomycetes</taxon>
        <taxon>Agaricomycetidae</taxon>
        <taxon>Agaricales</taxon>
        <taxon>Marasmiineae</taxon>
        <taxon>Mycenaceae</taxon>
        <taxon>Mycena</taxon>
    </lineage>
</organism>
<gene>
    <name evidence="2" type="ORF">C8F04DRAFT_1013818</name>
</gene>
<evidence type="ECO:0000313" key="3">
    <source>
        <dbReference type="Proteomes" id="UP001218188"/>
    </source>
</evidence>
<feature type="domain" description="F-box" evidence="1">
    <location>
        <begin position="41"/>
        <end position="97"/>
    </location>
</feature>
<dbReference type="AlphaFoldDB" id="A0AAD6S434"/>
<keyword evidence="3" id="KW-1185">Reference proteome</keyword>
<proteinExistence type="predicted"/>
<dbReference type="SUPFAM" id="SSF52047">
    <property type="entry name" value="RNI-like"/>
    <property type="match status" value="1"/>
</dbReference>
<accession>A0AAD6S434</accession>
<dbReference type="EMBL" id="JARJCM010000249">
    <property type="protein sequence ID" value="KAJ7020839.1"/>
    <property type="molecule type" value="Genomic_DNA"/>
</dbReference>
<dbReference type="InterPro" id="IPR001810">
    <property type="entry name" value="F-box_dom"/>
</dbReference>
<dbReference type="Proteomes" id="UP001218188">
    <property type="component" value="Unassembled WGS sequence"/>
</dbReference>
<dbReference type="InterPro" id="IPR032675">
    <property type="entry name" value="LRR_dom_sf"/>
</dbReference>
<dbReference type="InterPro" id="IPR036047">
    <property type="entry name" value="F-box-like_dom_sf"/>
</dbReference>
<name>A0AAD6S434_9AGAR</name>
<reference evidence="2" key="1">
    <citation type="submission" date="2023-03" db="EMBL/GenBank/DDBJ databases">
        <title>Massive genome expansion in bonnet fungi (Mycena s.s.) driven by repeated elements and novel gene families across ecological guilds.</title>
        <authorList>
            <consortium name="Lawrence Berkeley National Laboratory"/>
            <person name="Harder C.B."/>
            <person name="Miyauchi S."/>
            <person name="Viragh M."/>
            <person name="Kuo A."/>
            <person name="Thoen E."/>
            <person name="Andreopoulos B."/>
            <person name="Lu D."/>
            <person name="Skrede I."/>
            <person name="Drula E."/>
            <person name="Henrissat B."/>
            <person name="Morin E."/>
            <person name="Kohler A."/>
            <person name="Barry K."/>
            <person name="LaButti K."/>
            <person name="Morin E."/>
            <person name="Salamov A."/>
            <person name="Lipzen A."/>
            <person name="Mereny Z."/>
            <person name="Hegedus B."/>
            <person name="Baldrian P."/>
            <person name="Stursova M."/>
            <person name="Weitz H."/>
            <person name="Taylor A."/>
            <person name="Grigoriev I.V."/>
            <person name="Nagy L.G."/>
            <person name="Martin F."/>
            <person name="Kauserud H."/>
        </authorList>
    </citation>
    <scope>NUCLEOTIDE SEQUENCE</scope>
    <source>
        <strain evidence="2">CBHHK200</strain>
    </source>
</reference>
<dbReference type="Pfam" id="PF12937">
    <property type="entry name" value="F-box-like"/>
    <property type="match status" value="1"/>
</dbReference>